<sequence>MKKQTHLYCEWPDDEYIFFSYLKFASGVQKYIKAVYTEYTDSTFTAPKSKLPWAGIQGPTIRTVVNDRVVVHFKNFASQSFSISPIGIQYWKQSEGKLMVN</sequence>
<keyword evidence="2" id="KW-1185">Reference proteome</keyword>
<dbReference type="Proteomes" id="UP000472270">
    <property type="component" value="Unassembled WGS sequence"/>
</dbReference>
<protein>
    <submittedName>
        <fullName evidence="1">Uncharacterized protein</fullName>
    </submittedName>
</protein>
<evidence type="ECO:0000313" key="1">
    <source>
        <dbReference type="Ensembl" id="ENSSRHP00000046369.1"/>
    </source>
</evidence>
<reference evidence="1" key="1">
    <citation type="submission" date="2025-08" db="UniProtKB">
        <authorList>
            <consortium name="Ensembl"/>
        </authorList>
    </citation>
    <scope>IDENTIFICATION</scope>
</reference>
<dbReference type="InterPro" id="IPR008972">
    <property type="entry name" value="Cupredoxin"/>
</dbReference>
<dbReference type="AlphaFoldDB" id="A0A673J8P2"/>
<accession>A0A673J8P2</accession>
<proteinExistence type="predicted"/>
<dbReference type="Ensembl" id="ENSSRHT00000047671.1">
    <property type="protein sequence ID" value="ENSSRHP00000046369.1"/>
    <property type="gene ID" value="ENSSRHG00000023394.1"/>
</dbReference>
<name>A0A673J8P2_9TELE</name>
<dbReference type="Gene3D" id="2.60.40.420">
    <property type="entry name" value="Cupredoxins - blue copper proteins"/>
    <property type="match status" value="1"/>
</dbReference>
<dbReference type="SUPFAM" id="SSF49503">
    <property type="entry name" value="Cupredoxins"/>
    <property type="match status" value="1"/>
</dbReference>
<organism evidence="1 2">
    <name type="scientific">Sinocyclocheilus rhinocerous</name>
    <dbReference type="NCBI Taxonomy" id="307959"/>
    <lineage>
        <taxon>Eukaryota</taxon>
        <taxon>Metazoa</taxon>
        <taxon>Chordata</taxon>
        <taxon>Craniata</taxon>
        <taxon>Vertebrata</taxon>
        <taxon>Euteleostomi</taxon>
        <taxon>Actinopterygii</taxon>
        <taxon>Neopterygii</taxon>
        <taxon>Teleostei</taxon>
        <taxon>Ostariophysi</taxon>
        <taxon>Cypriniformes</taxon>
        <taxon>Cyprinidae</taxon>
        <taxon>Cyprininae</taxon>
        <taxon>Sinocyclocheilus</taxon>
    </lineage>
</organism>
<evidence type="ECO:0000313" key="2">
    <source>
        <dbReference type="Proteomes" id="UP000472270"/>
    </source>
</evidence>
<reference evidence="1" key="2">
    <citation type="submission" date="2025-09" db="UniProtKB">
        <authorList>
            <consortium name="Ensembl"/>
        </authorList>
    </citation>
    <scope>IDENTIFICATION</scope>
</reference>